<comment type="caution">
    <text evidence="1">The sequence shown here is derived from an EMBL/GenBank/DDBJ whole genome shotgun (WGS) entry which is preliminary data.</text>
</comment>
<dbReference type="AlphaFoldDB" id="A0A9Q1H031"/>
<reference evidence="1" key="1">
    <citation type="submission" date="2021-10" db="EMBL/GenBank/DDBJ databases">
        <title>Tropical sea cucumber genome reveals ecological adaptation and Cuvierian tubules defense mechanism.</title>
        <authorList>
            <person name="Chen T."/>
        </authorList>
    </citation>
    <scope>NUCLEOTIDE SEQUENCE</scope>
    <source>
        <strain evidence="1">Nanhai2018</strain>
        <tissue evidence="1">Muscle</tissue>
    </source>
</reference>
<proteinExistence type="predicted"/>
<gene>
    <name evidence="1" type="ORF">HOLleu_28141</name>
</gene>
<keyword evidence="2" id="KW-1185">Reference proteome</keyword>
<dbReference type="Proteomes" id="UP001152320">
    <property type="component" value="Chromosome 14"/>
</dbReference>
<evidence type="ECO:0000313" key="1">
    <source>
        <dbReference type="EMBL" id="KAJ8028889.1"/>
    </source>
</evidence>
<sequence>MVGEGEAADDSVLRDMHYMNIGLAYVPLSNSSGAAEVINILTSSFSVGIIDCANSIQTRNKRDGGSLTSHAESIGHTAHWSHSQLARRSLILQATGAVVPTTHWSFSPTVPQPNGVTAHCTSVGLYADMDTGTMQKIQTLLVRFYYELQKCPETAPLGNTLVVGDMRSSIASGIVWLVWCSPSSVQTLDTPCRELRYAEIHDTCEIKYEEYFKLVQFVKRSESCAVSLITACPPQYRRQGGCGGNPVNAFPTCPQSTPVQRFPTFETTHGTLARGFLLIQNSTINLLKVSLDITFSFLRHGGRTPAVMPDSHLLRCQCRSKAYAWSDICMNRPR</sequence>
<evidence type="ECO:0000313" key="2">
    <source>
        <dbReference type="Proteomes" id="UP001152320"/>
    </source>
</evidence>
<accession>A0A9Q1H031</accession>
<name>A0A9Q1H031_HOLLE</name>
<organism evidence="1 2">
    <name type="scientific">Holothuria leucospilota</name>
    <name type="common">Black long sea cucumber</name>
    <name type="synonym">Mertensiothuria leucospilota</name>
    <dbReference type="NCBI Taxonomy" id="206669"/>
    <lineage>
        <taxon>Eukaryota</taxon>
        <taxon>Metazoa</taxon>
        <taxon>Echinodermata</taxon>
        <taxon>Eleutherozoa</taxon>
        <taxon>Echinozoa</taxon>
        <taxon>Holothuroidea</taxon>
        <taxon>Aspidochirotacea</taxon>
        <taxon>Aspidochirotida</taxon>
        <taxon>Holothuriidae</taxon>
        <taxon>Holothuria</taxon>
    </lineage>
</organism>
<protein>
    <submittedName>
        <fullName evidence="1">Uncharacterized protein</fullName>
    </submittedName>
</protein>
<dbReference type="EMBL" id="JAIZAY010000014">
    <property type="protein sequence ID" value="KAJ8028889.1"/>
    <property type="molecule type" value="Genomic_DNA"/>
</dbReference>